<keyword evidence="4 10" id="KW-0479">Metal-binding</keyword>
<evidence type="ECO:0000256" key="1">
    <source>
        <dbReference type="ARBA" id="ARBA00004245"/>
    </source>
</evidence>
<feature type="domain" description="LIM zinc-binding" evidence="12">
    <location>
        <begin position="439"/>
        <end position="498"/>
    </location>
</feature>
<feature type="compositionally biased region" description="Polar residues" evidence="11">
    <location>
        <begin position="324"/>
        <end position="339"/>
    </location>
</feature>
<evidence type="ECO:0000256" key="4">
    <source>
        <dbReference type="ARBA" id="ARBA00022723"/>
    </source>
</evidence>
<dbReference type="SUPFAM" id="SSF57716">
    <property type="entry name" value="Glucocorticoid receptor-like (DNA-binding domain)"/>
    <property type="match status" value="3"/>
</dbReference>
<dbReference type="CDD" id="cd09338">
    <property type="entry name" value="LIM3_Paxillin_like"/>
    <property type="match status" value="1"/>
</dbReference>
<evidence type="ECO:0000259" key="12">
    <source>
        <dbReference type="PROSITE" id="PS50023"/>
    </source>
</evidence>
<evidence type="ECO:0000256" key="9">
    <source>
        <dbReference type="ARBA" id="ARBA00023212"/>
    </source>
</evidence>
<dbReference type="FunFam" id="2.10.110.10:FF:000012">
    <property type="entry name" value="Paxillin isoform 1"/>
    <property type="match status" value="1"/>
</dbReference>
<feature type="compositionally biased region" description="Polar residues" evidence="11">
    <location>
        <begin position="102"/>
        <end position="128"/>
    </location>
</feature>
<dbReference type="GO" id="GO:0005925">
    <property type="term" value="C:focal adhesion"/>
    <property type="evidence" value="ECO:0007669"/>
    <property type="project" value="UniProtKB-SubCell"/>
</dbReference>
<keyword evidence="9" id="KW-0206">Cytoskeleton</keyword>
<keyword evidence="8 10" id="KW-0440">LIM domain</keyword>
<dbReference type="CDD" id="cd09337">
    <property type="entry name" value="LIM2_Paxillin_like"/>
    <property type="match status" value="1"/>
</dbReference>
<dbReference type="Gene3D" id="2.10.110.10">
    <property type="entry name" value="Cysteine Rich Protein"/>
    <property type="match status" value="3"/>
</dbReference>
<feature type="compositionally biased region" description="Low complexity" evidence="11">
    <location>
        <begin position="305"/>
        <end position="314"/>
    </location>
</feature>
<feature type="compositionally biased region" description="Polar residues" evidence="11">
    <location>
        <begin position="42"/>
        <end position="54"/>
    </location>
</feature>
<keyword evidence="14" id="KW-1185">Reference proteome</keyword>
<proteinExistence type="predicted"/>
<evidence type="ECO:0000256" key="11">
    <source>
        <dbReference type="SAM" id="MobiDB-lite"/>
    </source>
</evidence>
<comment type="subcellular location">
    <subcellularLocation>
        <location evidence="2">Cell junction</location>
        <location evidence="2">Focal adhesion</location>
    </subcellularLocation>
    <subcellularLocation>
        <location evidence="1">Cytoplasm</location>
        <location evidence="1">Cytoskeleton</location>
    </subcellularLocation>
</comment>
<keyword evidence="7" id="KW-0965">Cell junction</keyword>
<keyword evidence="3" id="KW-0963">Cytoplasm</keyword>
<feature type="region of interest" description="Disordered" evidence="11">
    <location>
        <begin position="283"/>
        <end position="339"/>
    </location>
</feature>
<evidence type="ECO:0000256" key="3">
    <source>
        <dbReference type="ARBA" id="ARBA00022490"/>
    </source>
</evidence>
<organism evidence="13 14">
    <name type="scientific">Drosophila mojavensis</name>
    <name type="common">Fruit fly</name>
    <dbReference type="NCBI Taxonomy" id="7230"/>
    <lineage>
        <taxon>Eukaryota</taxon>
        <taxon>Metazoa</taxon>
        <taxon>Ecdysozoa</taxon>
        <taxon>Arthropoda</taxon>
        <taxon>Hexapoda</taxon>
        <taxon>Insecta</taxon>
        <taxon>Pterygota</taxon>
        <taxon>Neoptera</taxon>
        <taxon>Endopterygota</taxon>
        <taxon>Diptera</taxon>
        <taxon>Brachycera</taxon>
        <taxon>Muscomorpha</taxon>
        <taxon>Ephydroidea</taxon>
        <taxon>Drosophilidae</taxon>
        <taxon>Drosophila</taxon>
    </lineage>
</organism>
<protein>
    <submittedName>
        <fullName evidence="13">Uncharacterized protein, isoform C</fullName>
    </submittedName>
</protein>
<reference evidence="13 14" key="1">
    <citation type="journal article" date="2007" name="Nature">
        <title>Evolution of genes and genomes on the Drosophila phylogeny.</title>
        <authorList>
            <consortium name="Drosophila 12 Genomes Consortium"/>
            <person name="Clark A.G."/>
            <person name="Eisen M.B."/>
            <person name="Smith D.R."/>
            <person name="Bergman C.M."/>
            <person name="Oliver B."/>
            <person name="Markow T.A."/>
            <person name="Kaufman T.C."/>
            <person name="Kellis M."/>
            <person name="Gelbart W."/>
            <person name="Iyer V.N."/>
            <person name="Pollard D.A."/>
            <person name="Sackton T.B."/>
            <person name="Larracuente A.M."/>
            <person name="Singh N.D."/>
            <person name="Abad J.P."/>
            <person name="Abt D.N."/>
            <person name="Adryan B."/>
            <person name="Aguade M."/>
            <person name="Akashi H."/>
            <person name="Anderson W.W."/>
            <person name="Aquadro C.F."/>
            <person name="Ardell D.H."/>
            <person name="Arguello R."/>
            <person name="Artieri C.G."/>
            <person name="Barbash D.A."/>
            <person name="Barker D."/>
            <person name="Barsanti P."/>
            <person name="Batterham P."/>
            <person name="Batzoglou S."/>
            <person name="Begun D."/>
            <person name="Bhutkar A."/>
            <person name="Blanco E."/>
            <person name="Bosak S.A."/>
            <person name="Bradley R.K."/>
            <person name="Brand A.D."/>
            <person name="Brent M.R."/>
            <person name="Brooks A.N."/>
            <person name="Brown R.H."/>
            <person name="Butlin R.K."/>
            <person name="Caggese C."/>
            <person name="Calvi B.R."/>
            <person name="Bernardo de Carvalho A."/>
            <person name="Caspi A."/>
            <person name="Castrezana S."/>
            <person name="Celniker S.E."/>
            <person name="Chang J.L."/>
            <person name="Chapple C."/>
            <person name="Chatterji S."/>
            <person name="Chinwalla A."/>
            <person name="Civetta A."/>
            <person name="Clifton S.W."/>
            <person name="Comeron J.M."/>
            <person name="Costello J.C."/>
            <person name="Coyne J.A."/>
            <person name="Daub J."/>
            <person name="David R.G."/>
            <person name="Delcher A.L."/>
            <person name="Delehaunty K."/>
            <person name="Do C.B."/>
            <person name="Ebling H."/>
            <person name="Edwards K."/>
            <person name="Eickbush T."/>
            <person name="Evans J.D."/>
            <person name="Filipski A."/>
            <person name="Findeiss S."/>
            <person name="Freyhult E."/>
            <person name="Fulton L."/>
            <person name="Fulton R."/>
            <person name="Garcia A.C."/>
            <person name="Gardiner A."/>
            <person name="Garfield D.A."/>
            <person name="Garvin B.E."/>
            <person name="Gibson G."/>
            <person name="Gilbert D."/>
            <person name="Gnerre S."/>
            <person name="Godfrey J."/>
            <person name="Good R."/>
            <person name="Gotea V."/>
            <person name="Gravely B."/>
            <person name="Greenberg A.J."/>
            <person name="Griffiths-Jones S."/>
            <person name="Gross S."/>
            <person name="Guigo R."/>
            <person name="Gustafson E.A."/>
            <person name="Haerty W."/>
            <person name="Hahn M.W."/>
            <person name="Halligan D.L."/>
            <person name="Halpern A.L."/>
            <person name="Halter G.M."/>
            <person name="Han M.V."/>
            <person name="Heger A."/>
            <person name="Hillier L."/>
            <person name="Hinrichs A.S."/>
            <person name="Holmes I."/>
            <person name="Hoskins R.A."/>
            <person name="Hubisz M.J."/>
            <person name="Hultmark D."/>
            <person name="Huntley M.A."/>
            <person name="Jaffe D.B."/>
            <person name="Jagadeeshan S."/>
            <person name="Jeck W.R."/>
            <person name="Johnson J."/>
            <person name="Jones C.D."/>
            <person name="Jordan W.C."/>
            <person name="Karpen G.H."/>
            <person name="Kataoka E."/>
            <person name="Keightley P.D."/>
            <person name="Kheradpour P."/>
            <person name="Kirkness E.F."/>
            <person name="Koerich L.B."/>
            <person name="Kristiansen K."/>
            <person name="Kudrna D."/>
            <person name="Kulathinal R.J."/>
            <person name="Kumar S."/>
            <person name="Kwok R."/>
            <person name="Lander E."/>
            <person name="Langley C.H."/>
            <person name="Lapoint R."/>
            <person name="Lazzaro B.P."/>
            <person name="Lee S.J."/>
            <person name="Levesque L."/>
            <person name="Li R."/>
            <person name="Lin C.F."/>
            <person name="Lin M.F."/>
            <person name="Lindblad-Toh K."/>
            <person name="Llopart A."/>
            <person name="Long M."/>
            <person name="Low L."/>
            <person name="Lozovsky E."/>
            <person name="Lu J."/>
            <person name="Luo M."/>
            <person name="Machado C.A."/>
            <person name="Makalowski W."/>
            <person name="Marzo M."/>
            <person name="Matsuda M."/>
            <person name="Matzkin L."/>
            <person name="McAllister B."/>
            <person name="McBride C.S."/>
            <person name="McKernan B."/>
            <person name="McKernan K."/>
            <person name="Mendez-Lago M."/>
            <person name="Minx P."/>
            <person name="Mollenhauer M.U."/>
            <person name="Montooth K."/>
            <person name="Mount S.M."/>
            <person name="Mu X."/>
            <person name="Myers E."/>
            <person name="Negre B."/>
            <person name="Newfeld S."/>
            <person name="Nielsen R."/>
            <person name="Noor M.A."/>
            <person name="O'Grady P."/>
            <person name="Pachter L."/>
            <person name="Papaceit M."/>
            <person name="Parisi M.J."/>
            <person name="Parisi M."/>
            <person name="Parts L."/>
            <person name="Pedersen J.S."/>
            <person name="Pesole G."/>
            <person name="Phillippy A.M."/>
            <person name="Ponting C.P."/>
            <person name="Pop M."/>
            <person name="Porcelli D."/>
            <person name="Powell J.R."/>
            <person name="Prohaska S."/>
            <person name="Pruitt K."/>
            <person name="Puig M."/>
            <person name="Quesneville H."/>
            <person name="Ram K.R."/>
            <person name="Rand D."/>
            <person name="Rasmussen M.D."/>
            <person name="Reed L.K."/>
            <person name="Reenan R."/>
            <person name="Reily A."/>
            <person name="Remington K.A."/>
            <person name="Rieger T.T."/>
            <person name="Ritchie M.G."/>
            <person name="Robin C."/>
            <person name="Rogers Y.H."/>
            <person name="Rohde C."/>
            <person name="Rozas J."/>
            <person name="Rubenfield M.J."/>
            <person name="Ruiz A."/>
            <person name="Russo S."/>
            <person name="Salzberg S.L."/>
            <person name="Sanchez-Gracia A."/>
            <person name="Saranga D.J."/>
            <person name="Sato H."/>
            <person name="Schaeffer S.W."/>
            <person name="Schatz M.C."/>
            <person name="Schlenke T."/>
            <person name="Schwartz R."/>
            <person name="Segarra C."/>
            <person name="Singh R.S."/>
            <person name="Sirot L."/>
            <person name="Sirota M."/>
            <person name="Sisneros N.B."/>
            <person name="Smith C.D."/>
            <person name="Smith T.F."/>
            <person name="Spieth J."/>
            <person name="Stage D.E."/>
            <person name="Stark A."/>
            <person name="Stephan W."/>
            <person name="Strausberg R.L."/>
            <person name="Strempel S."/>
            <person name="Sturgill D."/>
            <person name="Sutton G."/>
            <person name="Sutton G.G."/>
            <person name="Tao W."/>
            <person name="Teichmann S."/>
            <person name="Tobari Y.N."/>
            <person name="Tomimura Y."/>
            <person name="Tsolas J.M."/>
            <person name="Valente V.L."/>
            <person name="Venter E."/>
            <person name="Venter J.C."/>
            <person name="Vicario S."/>
            <person name="Vieira F.G."/>
            <person name="Vilella A.J."/>
            <person name="Villasante A."/>
            <person name="Walenz B."/>
            <person name="Wang J."/>
            <person name="Wasserman M."/>
            <person name="Watts T."/>
            <person name="Wilson D."/>
            <person name="Wilson R.K."/>
            <person name="Wing R.A."/>
            <person name="Wolfner M.F."/>
            <person name="Wong A."/>
            <person name="Wong G.K."/>
            <person name="Wu C.I."/>
            <person name="Wu G."/>
            <person name="Yamamoto D."/>
            <person name="Yang H.P."/>
            <person name="Yang S.P."/>
            <person name="Yorke J.A."/>
            <person name="Yoshida K."/>
            <person name="Zdobnov E."/>
            <person name="Zhang P."/>
            <person name="Zhang Y."/>
            <person name="Zimin A.V."/>
            <person name="Baldwin J."/>
            <person name="Abdouelleil A."/>
            <person name="Abdulkadir J."/>
            <person name="Abebe A."/>
            <person name="Abera B."/>
            <person name="Abreu J."/>
            <person name="Acer S.C."/>
            <person name="Aftuck L."/>
            <person name="Alexander A."/>
            <person name="An P."/>
            <person name="Anderson E."/>
            <person name="Anderson S."/>
            <person name="Arachi H."/>
            <person name="Azer M."/>
            <person name="Bachantsang P."/>
            <person name="Barry A."/>
            <person name="Bayul T."/>
            <person name="Berlin A."/>
            <person name="Bessette D."/>
            <person name="Bloom T."/>
            <person name="Blye J."/>
            <person name="Boguslavskiy L."/>
            <person name="Bonnet C."/>
            <person name="Boukhgalter B."/>
            <person name="Bourzgui I."/>
            <person name="Brown A."/>
            <person name="Cahill P."/>
            <person name="Channer S."/>
            <person name="Cheshatsang Y."/>
            <person name="Chuda L."/>
            <person name="Citroen M."/>
            <person name="Collymore A."/>
            <person name="Cooke P."/>
            <person name="Costello M."/>
            <person name="D'Aco K."/>
            <person name="Daza R."/>
            <person name="De Haan G."/>
            <person name="DeGray S."/>
            <person name="DeMaso C."/>
            <person name="Dhargay N."/>
            <person name="Dooley K."/>
            <person name="Dooley E."/>
            <person name="Doricent M."/>
            <person name="Dorje P."/>
            <person name="Dorjee K."/>
            <person name="Dupes A."/>
            <person name="Elong R."/>
            <person name="Falk J."/>
            <person name="Farina A."/>
            <person name="Faro S."/>
            <person name="Ferguson D."/>
            <person name="Fisher S."/>
            <person name="Foley C.D."/>
            <person name="Franke A."/>
            <person name="Friedrich D."/>
            <person name="Gadbois L."/>
            <person name="Gearin G."/>
            <person name="Gearin C.R."/>
            <person name="Giannoukos G."/>
            <person name="Goode T."/>
            <person name="Graham J."/>
            <person name="Grandbois E."/>
            <person name="Grewal S."/>
            <person name="Gyaltsen K."/>
            <person name="Hafez N."/>
            <person name="Hagos B."/>
            <person name="Hall J."/>
            <person name="Henson C."/>
            <person name="Hollinger A."/>
            <person name="Honan T."/>
            <person name="Huard M.D."/>
            <person name="Hughes L."/>
            <person name="Hurhula B."/>
            <person name="Husby M.E."/>
            <person name="Kamat A."/>
            <person name="Kanga B."/>
            <person name="Kashin S."/>
            <person name="Khazanovich D."/>
            <person name="Kisner P."/>
            <person name="Lance K."/>
            <person name="Lara M."/>
            <person name="Lee W."/>
            <person name="Lennon N."/>
            <person name="Letendre F."/>
            <person name="LeVine R."/>
            <person name="Lipovsky A."/>
            <person name="Liu X."/>
            <person name="Liu J."/>
            <person name="Liu S."/>
            <person name="Lokyitsang T."/>
            <person name="Lokyitsang Y."/>
            <person name="Lubonja R."/>
            <person name="Lui A."/>
            <person name="MacDonald P."/>
            <person name="Magnisalis V."/>
            <person name="Maru K."/>
            <person name="Matthews C."/>
            <person name="McCusker W."/>
            <person name="McDonough S."/>
            <person name="Mehta T."/>
            <person name="Meldrim J."/>
            <person name="Meneus L."/>
            <person name="Mihai O."/>
            <person name="Mihalev A."/>
            <person name="Mihova T."/>
            <person name="Mittelman R."/>
            <person name="Mlenga V."/>
            <person name="Montmayeur A."/>
            <person name="Mulrain L."/>
            <person name="Navidi A."/>
            <person name="Naylor J."/>
            <person name="Negash T."/>
            <person name="Nguyen T."/>
            <person name="Nguyen N."/>
            <person name="Nicol R."/>
            <person name="Norbu C."/>
            <person name="Norbu N."/>
            <person name="Novod N."/>
            <person name="O'Neill B."/>
            <person name="Osman S."/>
            <person name="Markiewicz E."/>
            <person name="Oyono O.L."/>
            <person name="Patti C."/>
            <person name="Phunkhang P."/>
            <person name="Pierre F."/>
            <person name="Priest M."/>
            <person name="Raghuraman S."/>
            <person name="Rege F."/>
            <person name="Reyes R."/>
            <person name="Rise C."/>
            <person name="Rogov P."/>
            <person name="Ross K."/>
            <person name="Ryan E."/>
            <person name="Settipalli S."/>
            <person name="Shea T."/>
            <person name="Sherpa N."/>
            <person name="Shi L."/>
            <person name="Shih D."/>
            <person name="Sparrow T."/>
            <person name="Spaulding J."/>
            <person name="Stalker J."/>
            <person name="Stange-Thomann N."/>
            <person name="Stavropoulos S."/>
            <person name="Stone C."/>
            <person name="Strader C."/>
            <person name="Tesfaye S."/>
            <person name="Thomson T."/>
            <person name="Thoulutsang Y."/>
            <person name="Thoulutsang D."/>
            <person name="Topham K."/>
            <person name="Topping I."/>
            <person name="Tsamla T."/>
            <person name="Vassiliev H."/>
            <person name="Vo A."/>
            <person name="Wangchuk T."/>
            <person name="Wangdi T."/>
            <person name="Weiand M."/>
            <person name="Wilkinson J."/>
            <person name="Wilson A."/>
            <person name="Yadav S."/>
            <person name="Young G."/>
            <person name="Yu Q."/>
            <person name="Zembek L."/>
            <person name="Zhong D."/>
            <person name="Zimmer A."/>
            <person name="Zwirko Z."/>
            <person name="Jaffe D.B."/>
            <person name="Alvarez P."/>
            <person name="Brockman W."/>
            <person name="Butler J."/>
            <person name="Chin C."/>
            <person name="Gnerre S."/>
            <person name="Grabherr M."/>
            <person name="Kleber M."/>
            <person name="Mauceli E."/>
            <person name="MacCallum I."/>
        </authorList>
    </citation>
    <scope>NUCLEOTIDE SEQUENCE [LARGE SCALE GENOMIC DNA]</scope>
    <source>
        <strain evidence="14">Tucson 15081-1352.22</strain>
    </source>
</reference>
<dbReference type="SMART" id="SM00132">
    <property type="entry name" value="LIM"/>
    <property type="match status" value="3"/>
</dbReference>
<dbReference type="InterPro" id="IPR047075">
    <property type="entry name" value="Paxillin_TGFB1I1_LIM_dom1"/>
</dbReference>
<dbReference type="CDD" id="cd09336">
    <property type="entry name" value="LIM1_Paxillin_like"/>
    <property type="match status" value="1"/>
</dbReference>
<evidence type="ECO:0000256" key="8">
    <source>
        <dbReference type="ARBA" id="ARBA00023038"/>
    </source>
</evidence>
<dbReference type="PROSITE" id="PS00478">
    <property type="entry name" value="LIM_DOMAIN_1"/>
    <property type="match status" value="1"/>
</dbReference>
<keyword evidence="5" id="KW-0677">Repeat</keyword>
<dbReference type="PANTHER" id="PTHR24216">
    <property type="entry name" value="PAXILLIN-RELATED"/>
    <property type="match status" value="1"/>
</dbReference>
<evidence type="ECO:0000313" key="14">
    <source>
        <dbReference type="Proteomes" id="UP000009192"/>
    </source>
</evidence>
<dbReference type="EMBL" id="CH933807">
    <property type="protein sequence ID" value="KRG02788.1"/>
    <property type="molecule type" value="Genomic_DNA"/>
</dbReference>
<dbReference type="Pfam" id="PF00412">
    <property type="entry name" value="LIM"/>
    <property type="match status" value="3"/>
</dbReference>
<feature type="domain" description="LIM zinc-binding" evidence="12">
    <location>
        <begin position="380"/>
        <end position="438"/>
    </location>
</feature>
<keyword evidence="6 10" id="KW-0862">Zinc</keyword>
<dbReference type="GO" id="GO:0046872">
    <property type="term" value="F:metal ion binding"/>
    <property type="evidence" value="ECO:0007669"/>
    <property type="project" value="UniProtKB-KW"/>
</dbReference>
<evidence type="ECO:0000313" key="13">
    <source>
        <dbReference type="EMBL" id="KRG02788.1"/>
    </source>
</evidence>
<dbReference type="AlphaFoldDB" id="A0A0Q9XD83"/>
<feature type="domain" description="LIM zinc-binding" evidence="12">
    <location>
        <begin position="499"/>
        <end position="557"/>
    </location>
</feature>
<evidence type="ECO:0000256" key="2">
    <source>
        <dbReference type="ARBA" id="ARBA00004246"/>
    </source>
</evidence>
<dbReference type="OrthoDB" id="15567at2759"/>
<dbReference type="FunFam" id="2.10.110.10:FF:000008">
    <property type="entry name" value="Paxillin isoform 1"/>
    <property type="match status" value="1"/>
</dbReference>
<name>A0A0Q9XD83_DROMO</name>
<sequence length="557" mass="62123">MSSKLISSSFHSSPLNDCFKVGVFERRLDALLADLQNSVPGQQTQPQYGIVQSKQQQQQQHFVDNTPGYGSLRGKAQQSQPQVYQEHYSVETRSPTAAEFNGSGQQSNGYQHQGTGSLPRSGYSNGQNSSGLSELDSLLQDLQNARYNNGGVERKEVEVPVNYSTPVSKYNTFNSYASVEDRPSVDSLLNELDNAHIYAVPNGSAHKSPTPGRHVTITVRETKTEKLTGPDGPVGTIEEQIVQKKDSYSPNLVAPAPAVKHQGYTSQATKELDDLMASLSDFKVSSNSNSNGSNGAYDQQYSTGQQQQQQQQLQHHQHQHQQQVTDYAQPNRGTQQQAHLTQTIEETTIVEDSREDQLDCMLGNLQANMSRQGVNTVQKGCCNACEKPIVGQVITALGKTWHPEHFTCNHCSQELGTRNFFERDGFPYCEPDYHNLFSPRCAYCNGAILDKCVTALDKTWHTEHFFCAQCGQQFGEDGFHERDGKPYCRNDYFEMFAPKCNGCNRAIMENYISALNSQWHPDCFVCRDCKKAVRGKSFYAMEGKPVCPQCVGVDEEE</sequence>
<evidence type="ECO:0000256" key="7">
    <source>
        <dbReference type="ARBA" id="ARBA00022949"/>
    </source>
</evidence>
<evidence type="ECO:0000256" key="5">
    <source>
        <dbReference type="ARBA" id="ARBA00022737"/>
    </source>
</evidence>
<dbReference type="InterPro" id="IPR001781">
    <property type="entry name" value="Znf_LIM"/>
</dbReference>
<dbReference type="Proteomes" id="UP000009192">
    <property type="component" value="Unassembled WGS sequence"/>
</dbReference>
<evidence type="ECO:0000256" key="10">
    <source>
        <dbReference type="PROSITE-ProRule" id="PRU00125"/>
    </source>
</evidence>
<gene>
    <name evidence="13" type="primary">Dmoj\GI17221</name>
    <name evidence="13" type="ORF">Dmoj_GI17221</name>
</gene>
<accession>A0A0Q9XD83</accession>
<evidence type="ECO:0000256" key="6">
    <source>
        <dbReference type="ARBA" id="ARBA00022833"/>
    </source>
</evidence>
<feature type="region of interest" description="Disordered" evidence="11">
    <location>
        <begin position="42"/>
        <end position="132"/>
    </location>
</feature>
<feature type="compositionally biased region" description="Low complexity" evidence="11">
    <location>
        <begin position="285"/>
        <end position="295"/>
    </location>
</feature>
<dbReference type="SMR" id="A0A0Q9XD83"/>
<dbReference type="PROSITE" id="PS50023">
    <property type="entry name" value="LIM_DOMAIN_2"/>
    <property type="match status" value="3"/>
</dbReference>
<dbReference type="PANTHER" id="PTHR24216:SF8">
    <property type="entry name" value="PAXILLIN, ISOFORM F"/>
    <property type="match status" value="1"/>
</dbReference>
<dbReference type="GO" id="GO:0005856">
    <property type="term" value="C:cytoskeleton"/>
    <property type="evidence" value="ECO:0007669"/>
    <property type="project" value="UniProtKB-SubCell"/>
</dbReference>
<dbReference type="FunFam" id="2.10.110.10:FF:000018">
    <property type="entry name" value="Paxillin isoform 1"/>
    <property type="match status" value="1"/>
</dbReference>